<accession>A0ABS8E1N7</accession>
<dbReference type="SUPFAM" id="SSF75011">
    <property type="entry name" value="3-carboxy-cis,cis-mucoante lactonizing enzyme"/>
    <property type="match status" value="1"/>
</dbReference>
<reference evidence="2 3" key="1">
    <citation type="submission" date="2021-08" db="EMBL/GenBank/DDBJ databases">
        <title>Genomic Architecture of Streptomyces flavotricini NGL1 and Streptomyces erythrochromogenes HMS4 With Differential Plant Beneficial attributes and laccase production capabilities.</title>
        <authorList>
            <person name="Salwan R."/>
            <person name="Kaur R."/>
            <person name="Sharma V."/>
        </authorList>
    </citation>
    <scope>NUCLEOTIDE SEQUENCE [LARGE SCALE GENOMIC DNA]</scope>
    <source>
        <strain evidence="2 3">NGL1</strain>
    </source>
</reference>
<proteinExistence type="predicted"/>
<evidence type="ECO:0000256" key="1">
    <source>
        <dbReference type="SAM" id="MobiDB-lite"/>
    </source>
</evidence>
<sequence>MHGDRAIGVLAHPDQWVRCRHESTALLDEGGVCLAWEPEPEAGPDPGTAVHGPAGLAFDRWGRAYRSYPRAGRVEVIAPGGRADGPPRHRPAALCVPRGLAVDGAQRLFIAESGAGAVHVVDLWGERLLRRVPVRGAARPHCRPLDVTAHRGAVAVLVTRPAAIVLLQGRRGPVRGPVLRRPAGSEGLRPTRIADHAGHLHVLWTGAAGGRAVVARADGTRPLAVPDATDLDLTADGALVVARGPGRPLRRFRTDGAAWAEIEPLRAPGYDGGAMTVGPDGRVAFTTADGLARTAGPAARYTPAGSVIGYRLDAGEYRTRWGRLFLDACVPPGTEVRVTFLTSDEDTVADPLPWSPPVRGPRSVRHPDQTPPLPSRALYADRLPPSAPLFLRPTGRELPWAQIGPEDGFETYEAPVQAPPGRYLWIVLRLAGTPRLTPRVRGLRVERPGHRLTAALPRAWSRDEADAAFLQRFLAPAEGLLHELDSRAALRTLLLDPRATPQEALGWLAGLLGLALDRRWPPAARRELIAQAYDLFRIRGTVACLERILRLYLPLPISVVEHWRLRGLGGAVLGAGPGGAPAPAVGGAAGTAGALGRFTVGGTRPGEDGYTATAHRFSVLIPADPSPVQLDVVRAIVEAHKPAHTLVDVCPLGTGMRIGRTLHLGLTSVVGPGAAWGPAVVGRVRVGADGIVGVPAAGSRVGETTVTGAVRVG</sequence>
<dbReference type="EMBL" id="JAINUL010000001">
    <property type="protein sequence ID" value="MCC0095066.1"/>
    <property type="molecule type" value="Genomic_DNA"/>
</dbReference>
<evidence type="ECO:0000313" key="3">
    <source>
        <dbReference type="Proteomes" id="UP001520654"/>
    </source>
</evidence>
<keyword evidence="3" id="KW-1185">Reference proteome</keyword>
<evidence type="ECO:0008006" key="4">
    <source>
        <dbReference type="Google" id="ProtNLM"/>
    </source>
</evidence>
<dbReference type="InterPro" id="IPR006521">
    <property type="entry name" value="Tail_protein_I"/>
</dbReference>
<evidence type="ECO:0000313" key="2">
    <source>
        <dbReference type="EMBL" id="MCC0095066.1"/>
    </source>
</evidence>
<dbReference type="Proteomes" id="UP001520654">
    <property type="component" value="Unassembled WGS sequence"/>
</dbReference>
<dbReference type="Gene3D" id="2.120.10.30">
    <property type="entry name" value="TolB, C-terminal domain"/>
    <property type="match status" value="1"/>
</dbReference>
<dbReference type="Pfam" id="PF09684">
    <property type="entry name" value="Tail_P2_I"/>
    <property type="match status" value="1"/>
</dbReference>
<dbReference type="InterPro" id="IPR011042">
    <property type="entry name" value="6-blade_b-propeller_TolB-like"/>
</dbReference>
<comment type="caution">
    <text evidence="2">The sequence shown here is derived from an EMBL/GenBank/DDBJ whole genome shotgun (WGS) entry which is preliminary data.</text>
</comment>
<protein>
    <recommendedName>
        <fullName evidence="4">Phage tail protein</fullName>
    </recommendedName>
</protein>
<name>A0ABS8E1N7_9ACTN</name>
<dbReference type="NCBIfam" id="TIGR02242">
    <property type="entry name" value="tail_TIGR02242"/>
    <property type="match status" value="1"/>
</dbReference>
<feature type="region of interest" description="Disordered" evidence="1">
    <location>
        <begin position="351"/>
        <end position="371"/>
    </location>
</feature>
<dbReference type="RefSeq" id="WP_229335742.1">
    <property type="nucleotide sequence ID" value="NZ_JAINUL010000001.1"/>
</dbReference>
<dbReference type="InterPro" id="IPR011748">
    <property type="entry name" value="Unchr_phage_tail-like"/>
</dbReference>
<organism evidence="2 3">
    <name type="scientific">Streptomyces flavotricini</name>
    <dbReference type="NCBI Taxonomy" id="66888"/>
    <lineage>
        <taxon>Bacteria</taxon>
        <taxon>Bacillati</taxon>
        <taxon>Actinomycetota</taxon>
        <taxon>Actinomycetes</taxon>
        <taxon>Kitasatosporales</taxon>
        <taxon>Streptomycetaceae</taxon>
        <taxon>Streptomyces</taxon>
    </lineage>
</organism>
<gene>
    <name evidence="2" type="ORF">K7B10_09775</name>
</gene>